<protein>
    <submittedName>
        <fullName evidence="3">ArgH (DUF639)</fullName>
    </submittedName>
</protein>
<accession>A0AAV8E4N1</accession>
<keyword evidence="2" id="KW-0812">Transmembrane</keyword>
<feature type="transmembrane region" description="Helical" evidence="2">
    <location>
        <begin position="627"/>
        <end position="652"/>
    </location>
</feature>
<dbReference type="PANTHER" id="PTHR31860:SF19">
    <property type="entry name" value="OS04G0677400 PROTEIN"/>
    <property type="match status" value="1"/>
</dbReference>
<dbReference type="Proteomes" id="UP001140206">
    <property type="component" value="Chromosome 3"/>
</dbReference>
<evidence type="ECO:0000313" key="4">
    <source>
        <dbReference type="Proteomes" id="UP001140206"/>
    </source>
</evidence>
<reference evidence="3" key="1">
    <citation type="submission" date="2022-08" db="EMBL/GenBank/DDBJ databases">
        <authorList>
            <person name="Marques A."/>
        </authorList>
    </citation>
    <scope>NUCLEOTIDE SEQUENCE</scope>
    <source>
        <strain evidence="3">RhyPub2mFocal</strain>
        <tissue evidence="3">Leaves</tissue>
    </source>
</reference>
<name>A0AAV8E4N1_9POAL</name>
<feature type="region of interest" description="Disordered" evidence="1">
    <location>
        <begin position="114"/>
        <end position="134"/>
    </location>
</feature>
<dbReference type="PANTHER" id="PTHR31860">
    <property type="entry name" value="HEAT-INDUCIBLE TRANSCRIPTION REPRESSOR (DUF639)-RELATED"/>
    <property type="match status" value="1"/>
</dbReference>
<dbReference type="InterPro" id="IPR006927">
    <property type="entry name" value="DUF639"/>
</dbReference>
<feature type="compositionally biased region" description="Low complexity" evidence="1">
    <location>
        <begin position="115"/>
        <end position="126"/>
    </location>
</feature>
<sequence>MGFINGLFGMGGKKGREMEAEASYEPISGLSSIASSVVHRCARILGLQTDKLVQLFEIELPDHASEPENYGRDLLVYCSYKALHEETKSINYLSEKEFRILTFDMMLAWETPNAEVDSSNKENNNNNKKEAEEDEVDSLFCSSATKNAIQVDGKKTVSSEAFARIAPACPIIADPITVNNLFESLTTYCGGRLHFLIYDKYIKYLEKVVKIAKTTAPHAASLNLSEGEIILDVDGVSATNSVFQHIGTSTRPGRLTLTNRAIYFEPLGVGFSYGKPISYDLEKDLKQVVKRECTGPWGARLFDKAVMYKSTFLTEPVFIEFPQFKGQARRDYWFAIIKEILHAHKFVRKFNLSGLKKAEILSEATLGVFRYRALKEAFHIMPSQVKFTLSFYLAEKLPKGDKILDALYNHLETLFTGSESNPQPAPGSGPFPPALCTIQSFGFILSDSAVEFGFYGLNIDSGPSSLELAVRRSASYSGRAEAARATLEQVKMEDIDTNVTVLKELLFPLMQIGELMLSLVEWEDPFKSHVFLVLFLFLVYRGWIRYIIPCIFLSCSGFIMWNKHHRKGRPIEAFQVPPPKHKSTVEQLLTLQETISKLEMGIQEGNITLLKLRAILFAAFPQTTNKIAITLVVMAVLFMLLSFKDILLAILLEEYTRKMPLRRESSEKLVRRLREWWGRIPAAPVQLMKRHESRR</sequence>
<dbReference type="AlphaFoldDB" id="A0AAV8E4N1"/>
<proteinExistence type="predicted"/>
<evidence type="ECO:0000256" key="2">
    <source>
        <dbReference type="SAM" id="Phobius"/>
    </source>
</evidence>
<dbReference type="EMBL" id="JAMFTS010000003">
    <property type="protein sequence ID" value="KAJ4773742.1"/>
    <property type="molecule type" value="Genomic_DNA"/>
</dbReference>
<evidence type="ECO:0000313" key="3">
    <source>
        <dbReference type="EMBL" id="KAJ4773742.1"/>
    </source>
</evidence>
<comment type="caution">
    <text evidence="3">The sequence shown here is derived from an EMBL/GenBank/DDBJ whole genome shotgun (WGS) entry which is preliminary data.</text>
</comment>
<keyword evidence="2" id="KW-1133">Transmembrane helix</keyword>
<feature type="transmembrane region" description="Helical" evidence="2">
    <location>
        <begin position="543"/>
        <end position="561"/>
    </location>
</feature>
<evidence type="ECO:0000256" key="1">
    <source>
        <dbReference type="SAM" id="MobiDB-lite"/>
    </source>
</evidence>
<dbReference type="Pfam" id="PF04842">
    <property type="entry name" value="DUF639"/>
    <property type="match status" value="1"/>
</dbReference>
<keyword evidence="4" id="KW-1185">Reference proteome</keyword>
<keyword evidence="2" id="KW-0472">Membrane</keyword>
<gene>
    <name evidence="3" type="ORF">LUZ62_057999</name>
</gene>
<organism evidence="3 4">
    <name type="scientific">Rhynchospora pubera</name>
    <dbReference type="NCBI Taxonomy" id="906938"/>
    <lineage>
        <taxon>Eukaryota</taxon>
        <taxon>Viridiplantae</taxon>
        <taxon>Streptophyta</taxon>
        <taxon>Embryophyta</taxon>
        <taxon>Tracheophyta</taxon>
        <taxon>Spermatophyta</taxon>
        <taxon>Magnoliopsida</taxon>
        <taxon>Liliopsida</taxon>
        <taxon>Poales</taxon>
        <taxon>Cyperaceae</taxon>
        <taxon>Cyperoideae</taxon>
        <taxon>Rhynchosporeae</taxon>
        <taxon>Rhynchospora</taxon>
    </lineage>
</organism>